<dbReference type="GO" id="GO:0016746">
    <property type="term" value="F:acyltransferase activity"/>
    <property type="evidence" value="ECO:0007669"/>
    <property type="project" value="UniProtKB-KW"/>
</dbReference>
<proteinExistence type="predicted"/>
<dbReference type="InterPro" id="IPR051321">
    <property type="entry name" value="PHA/PHB_synthase"/>
</dbReference>
<evidence type="ECO:0000313" key="5">
    <source>
        <dbReference type="EMBL" id="PZF78229.1"/>
    </source>
</evidence>
<dbReference type="Gene3D" id="3.40.50.1820">
    <property type="entry name" value="alpha/beta hydrolase"/>
    <property type="match status" value="1"/>
</dbReference>
<dbReference type="InterPro" id="IPR029058">
    <property type="entry name" value="AB_hydrolase_fold"/>
</dbReference>
<dbReference type="PANTHER" id="PTHR36837">
    <property type="entry name" value="POLY(3-HYDROXYALKANOATE) POLYMERASE SUBUNIT PHAC"/>
    <property type="match status" value="1"/>
</dbReference>
<keyword evidence="6" id="KW-1185">Reference proteome</keyword>
<dbReference type="Pfam" id="PF07167">
    <property type="entry name" value="PhaC_N"/>
    <property type="match status" value="1"/>
</dbReference>
<keyword evidence="2" id="KW-0012">Acyltransferase</keyword>
<dbReference type="PANTHER" id="PTHR36837:SF5">
    <property type="entry name" value="POLY-3-HYDROXYBUTYRATE SYNTHASE"/>
    <property type="match status" value="1"/>
</dbReference>
<reference evidence="6" key="1">
    <citation type="submission" date="2018-06" db="EMBL/GenBank/DDBJ databases">
        <title>Aestuariibacter litoralis strain KCTC 52945T.</title>
        <authorList>
            <person name="Li X."/>
            <person name="Salam N."/>
            <person name="Li J.-L."/>
            <person name="Chen Y.-M."/>
            <person name="Yang Z.-W."/>
            <person name="Zhang L.-Y."/>
            <person name="Han M.-X."/>
            <person name="Xiao M."/>
            <person name="Li W.-J."/>
        </authorList>
    </citation>
    <scope>NUCLEOTIDE SEQUENCE [LARGE SCALE GENOMIC DNA]</scope>
    <source>
        <strain evidence="6">KCTC 52945</strain>
    </source>
</reference>
<dbReference type="RefSeq" id="WP_111197288.1">
    <property type="nucleotide sequence ID" value="NZ_QKVK01000002.1"/>
</dbReference>
<evidence type="ECO:0000256" key="1">
    <source>
        <dbReference type="ARBA" id="ARBA00022679"/>
    </source>
</evidence>
<evidence type="ECO:0000256" key="2">
    <source>
        <dbReference type="ARBA" id="ARBA00023315"/>
    </source>
</evidence>
<protein>
    <submittedName>
        <fullName evidence="5">Poly-beta-hydroxybutyrate polymerase</fullName>
    </submittedName>
</protein>
<dbReference type="InterPro" id="IPR022211">
    <property type="entry name" value="PHBC_N"/>
</dbReference>
<feature type="domain" description="Poly-beta-hydroxybutyrate polymerase N-terminal" evidence="4">
    <location>
        <begin position="8"/>
        <end position="47"/>
    </location>
</feature>
<dbReference type="EMBL" id="QKVK01000002">
    <property type="protein sequence ID" value="PZF78229.1"/>
    <property type="molecule type" value="Genomic_DNA"/>
</dbReference>
<feature type="domain" description="Poly-beta-hydroxybutyrate polymerase N-terminal" evidence="3">
    <location>
        <begin position="90"/>
        <end position="254"/>
    </location>
</feature>
<keyword evidence="1" id="KW-0808">Transferase</keyword>
<gene>
    <name evidence="5" type="ORF">DK847_06240</name>
</gene>
<dbReference type="AlphaFoldDB" id="A0A2W2BPW4"/>
<sequence>MTDTPRHFETLDRAQRAALAHVTQGISPYALWSAYLDWATHYAMSPGTQLDVAERAAENAGKLWLYAAAKMSGQNPAPPFPANGWTSFQEDPAWQAPPLDLLRQWYLGLSHLAVFAAEAPRGMQTIDQTRMGFITRHLLDALAPWSNPFINPDIWKKVLADGGAGLAKGLQNLIEDRQREASSQPPAGAEGFVVGKTLAATPGEVVFRNDLMELICYRPATEAVAAEPILLVPAWIMKYYILDLSPGNSLVRFLVGRGHTVFMISWRNPTAEDRNLALDDYRSKGVMAALDEITRLLPGRGIHACGYCLGGTILAIAAATMARDGDRRLASLSLLAAQTDFSEAGELMLFVDDSQVAFLEDMMWDRGVLDTKQMAGAFRILRSNELILSRIIHDYVLGEREAMTDLMAWNADQTRMPYLMHSQYLRGLFLENRLTAGRYAVEGRVIALRDIDAPVFLVGTEKDHIAPWQSVYKFRLFADTEVTFVLTTGGHNAGIVSEPGHRHRSFRIGTAAHDAKYVDPVSWAAAAEPREGSWWLAWADWLEAKGTRAMVAPPDMDAMPKLGAAPGRYVFT</sequence>
<accession>A0A2W2BPW4</accession>
<organism evidence="5 6">
    <name type="scientific">Aestuariivirga litoralis</name>
    <dbReference type="NCBI Taxonomy" id="2650924"/>
    <lineage>
        <taxon>Bacteria</taxon>
        <taxon>Pseudomonadati</taxon>
        <taxon>Pseudomonadota</taxon>
        <taxon>Alphaproteobacteria</taxon>
        <taxon>Hyphomicrobiales</taxon>
        <taxon>Aestuariivirgaceae</taxon>
        <taxon>Aestuariivirga</taxon>
    </lineage>
</organism>
<dbReference type="GO" id="GO:0042619">
    <property type="term" value="P:poly-hydroxybutyrate biosynthetic process"/>
    <property type="evidence" value="ECO:0007669"/>
    <property type="project" value="InterPro"/>
</dbReference>
<dbReference type="SUPFAM" id="SSF53474">
    <property type="entry name" value="alpha/beta-Hydrolases"/>
    <property type="match status" value="1"/>
</dbReference>
<comment type="caution">
    <text evidence="5">The sequence shown here is derived from an EMBL/GenBank/DDBJ whole genome shotgun (WGS) entry which is preliminary data.</text>
</comment>
<dbReference type="Pfam" id="PF12551">
    <property type="entry name" value="PHBC_N"/>
    <property type="match status" value="1"/>
</dbReference>
<name>A0A2W2BPW4_9HYPH</name>
<evidence type="ECO:0000259" key="4">
    <source>
        <dbReference type="Pfam" id="PF12551"/>
    </source>
</evidence>
<evidence type="ECO:0000313" key="6">
    <source>
        <dbReference type="Proteomes" id="UP000248795"/>
    </source>
</evidence>
<dbReference type="Proteomes" id="UP000248795">
    <property type="component" value="Unassembled WGS sequence"/>
</dbReference>
<dbReference type="InterPro" id="IPR010941">
    <property type="entry name" value="PhaC_N"/>
</dbReference>
<evidence type="ECO:0000259" key="3">
    <source>
        <dbReference type="Pfam" id="PF07167"/>
    </source>
</evidence>